<dbReference type="Gene3D" id="3.40.630.30">
    <property type="match status" value="1"/>
</dbReference>
<feature type="region of interest" description="Disordered" evidence="1">
    <location>
        <begin position="1"/>
        <end position="38"/>
    </location>
</feature>
<proteinExistence type="predicted"/>
<evidence type="ECO:0000313" key="4">
    <source>
        <dbReference type="Proteomes" id="UP000268094"/>
    </source>
</evidence>
<dbReference type="SUPFAM" id="SSF55729">
    <property type="entry name" value="Acyl-CoA N-acyltransferases (Nat)"/>
    <property type="match status" value="1"/>
</dbReference>
<evidence type="ECO:0000313" key="3">
    <source>
        <dbReference type="EMBL" id="RKG87744.1"/>
    </source>
</evidence>
<name>A0A3A8J6C0_9BACT</name>
<keyword evidence="4" id="KW-1185">Reference proteome</keyword>
<sequence length="403" mass="45648">MEESPITDAPLGKRVPSRPCDSASPAWRQAPRKPGRRTEPLRVEVIRNLAGFDALAAEWNALVMRVDDQVFYRHEFVRCWLAHFGEGAPLRILTARDAAGALVAVLGLKEEQGHQYGVPVRQLLSLTNKHSCRFDLLAEEPKAAAAAFLSHLMGDPSWDMLRLSDVPEDGAAWALMHAARGAGMPWGAWPSAKSPYLVLPDTVAAWTKGRSNAKPLRRRRRRLEEKGRVEVERVSGTERLEARLEEAFALEQSGWKAQQGTAIGQAEHRRGFYTALARVAAERGWLGLYFLRLDSRPIAFQYGLEYGNRYLAMKPGYDEALAEVSPGHLLTEGLVQDCIGRGLKELDLLGDDAPYKREWTQEVRQHHWLFIYRDTLVGQTLQRSKFRWVPVAKRMVGRWVRRR</sequence>
<dbReference type="AlphaFoldDB" id="A0A3A8J6C0"/>
<dbReference type="RefSeq" id="WP_120541413.1">
    <property type="nucleotide sequence ID" value="NZ_RAVZ01000092.1"/>
</dbReference>
<dbReference type="InterPro" id="IPR038740">
    <property type="entry name" value="BioF2-like_GNAT_dom"/>
</dbReference>
<dbReference type="Proteomes" id="UP000268094">
    <property type="component" value="Unassembled WGS sequence"/>
</dbReference>
<evidence type="ECO:0000256" key="1">
    <source>
        <dbReference type="SAM" id="MobiDB-lite"/>
    </source>
</evidence>
<feature type="domain" description="BioF2-like acetyltransferase" evidence="2">
    <location>
        <begin position="213"/>
        <end position="357"/>
    </location>
</feature>
<dbReference type="InterPro" id="IPR016181">
    <property type="entry name" value="Acyl_CoA_acyltransferase"/>
</dbReference>
<dbReference type="OrthoDB" id="213519at2"/>
<dbReference type="Pfam" id="PF13480">
    <property type="entry name" value="Acetyltransf_6"/>
    <property type="match status" value="1"/>
</dbReference>
<protein>
    <submittedName>
        <fullName evidence="3">GNAT family N-acetyltransferase</fullName>
    </submittedName>
</protein>
<gene>
    <name evidence="3" type="ORF">D7V88_15490</name>
</gene>
<reference evidence="4" key="1">
    <citation type="submission" date="2018-09" db="EMBL/GenBank/DDBJ databases">
        <authorList>
            <person name="Livingstone P.G."/>
            <person name="Whitworth D.E."/>
        </authorList>
    </citation>
    <scope>NUCLEOTIDE SEQUENCE [LARGE SCALE GENOMIC DNA]</scope>
    <source>
        <strain evidence="4">CA054A</strain>
    </source>
</reference>
<keyword evidence="3" id="KW-0808">Transferase</keyword>
<dbReference type="EMBL" id="RAVZ01000092">
    <property type="protein sequence ID" value="RKG87744.1"/>
    <property type="molecule type" value="Genomic_DNA"/>
</dbReference>
<accession>A0A3A8J6C0</accession>
<comment type="caution">
    <text evidence="3">The sequence shown here is derived from an EMBL/GenBank/DDBJ whole genome shotgun (WGS) entry which is preliminary data.</text>
</comment>
<organism evidence="3 4">
    <name type="scientific">Corallococcus terminator</name>
    <dbReference type="NCBI Taxonomy" id="2316733"/>
    <lineage>
        <taxon>Bacteria</taxon>
        <taxon>Pseudomonadati</taxon>
        <taxon>Myxococcota</taxon>
        <taxon>Myxococcia</taxon>
        <taxon>Myxococcales</taxon>
        <taxon>Cystobacterineae</taxon>
        <taxon>Myxococcaceae</taxon>
        <taxon>Corallococcus</taxon>
    </lineage>
</organism>
<dbReference type="GO" id="GO:0016740">
    <property type="term" value="F:transferase activity"/>
    <property type="evidence" value="ECO:0007669"/>
    <property type="project" value="UniProtKB-KW"/>
</dbReference>
<evidence type="ECO:0000259" key="2">
    <source>
        <dbReference type="Pfam" id="PF13480"/>
    </source>
</evidence>